<dbReference type="PANTHER" id="PTHR11319">
    <property type="entry name" value="G PROTEIN-COUPLED RECEPTOR-RELATED"/>
    <property type="match status" value="1"/>
</dbReference>
<feature type="transmembrane region" description="Helical" evidence="8">
    <location>
        <begin position="2503"/>
        <end position="2527"/>
    </location>
</feature>
<keyword evidence="5" id="KW-0732">Signal</keyword>
<keyword evidence="10" id="KW-1185">Reference proteome</keyword>
<dbReference type="KEGG" id="tet:TTHERM_000105369"/>
<feature type="transmembrane region" description="Helical" evidence="8">
    <location>
        <begin position="2594"/>
        <end position="2613"/>
    </location>
</feature>
<evidence type="ECO:0000256" key="3">
    <source>
        <dbReference type="ARBA" id="ARBA00004613"/>
    </source>
</evidence>
<feature type="transmembrane region" description="Helical" evidence="8">
    <location>
        <begin position="2556"/>
        <end position="2574"/>
    </location>
</feature>
<dbReference type="SUPFAM" id="SSF50998">
    <property type="entry name" value="Quinoprotein alcohol dehydrogenase-like"/>
    <property type="match status" value="1"/>
</dbReference>
<keyword evidence="8" id="KW-1133">Transmembrane helix</keyword>
<dbReference type="GO" id="GO:0005576">
    <property type="term" value="C:extracellular region"/>
    <property type="evidence" value="ECO:0007669"/>
    <property type="project" value="UniProtKB-SubCell"/>
</dbReference>
<evidence type="ECO:0000256" key="7">
    <source>
        <dbReference type="ARBA" id="ARBA00023237"/>
    </source>
</evidence>
<feature type="transmembrane region" description="Helical" evidence="8">
    <location>
        <begin position="2439"/>
        <end position="2461"/>
    </location>
</feature>
<dbReference type="EMBL" id="GG662767">
    <property type="protein sequence ID" value="EWS75419.1"/>
    <property type="molecule type" value="Genomic_DNA"/>
</dbReference>
<evidence type="ECO:0000256" key="8">
    <source>
        <dbReference type="SAM" id="Phobius"/>
    </source>
</evidence>
<comment type="subcellular location">
    <subcellularLocation>
        <location evidence="1">Cell envelope</location>
    </subcellularLocation>
    <subcellularLocation>
        <location evidence="2">Cell outer membrane</location>
    </subcellularLocation>
    <subcellularLocation>
        <location evidence="3">Secreted</location>
    </subcellularLocation>
</comment>
<evidence type="ECO:0000256" key="4">
    <source>
        <dbReference type="ARBA" id="ARBA00022525"/>
    </source>
</evidence>
<keyword evidence="6 8" id="KW-0472">Membrane</keyword>
<keyword evidence="7" id="KW-0998">Cell outer membrane</keyword>
<organism evidence="9 10">
    <name type="scientific">Tetrahymena thermophila (strain SB210)</name>
    <dbReference type="NCBI Taxonomy" id="312017"/>
    <lineage>
        <taxon>Eukaryota</taxon>
        <taxon>Sar</taxon>
        <taxon>Alveolata</taxon>
        <taxon>Ciliophora</taxon>
        <taxon>Intramacronucleata</taxon>
        <taxon>Oligohymenophorea</taxon>
        <taxon>Hymenostomatida</taxon>
        <taxon>Tetrahymenina</taxon>
        <taxon>Tetrahymenidae</taxon>
        <taxon>Tetrahymena</taxon>
    </lineage>
</organism>
<gene>
    <name evidence="9" type="ORF">TTHERM_000105369</name>
</gene>
<dbReference type="GeneID" id="24437309"/>
<dbReference type="eggNOG" id="KOG3525">
    <property type="taxonomic scope" value="Eukaryota"/>
</dbReference>
<evidence type="ECO:0000313" key="10">
    <source>
        <dbReference type="Proteomes" id="UP000009168"/>
    </source>
</evidence>
<dbReference type="SUPFAM" id="SSF51126">
    <property type="entry name" value="Pectin lyase-like"/>
    <property type="match status" value="1"/>
</dbReference>
<dbReference type="InterPro" id="IPR003368">
    <property type="entry name" value="POMP_repeat"/>
</dbReference>
<evidence type="ECO:0000256" key="1">
    <source>
        <dbReference type="ARBA" id="ARBA00004196"/>
    </source>
</evidence>
<dbReference type="InterPro" id="IPR011050">
    <property type="entry name" value="Pectin_lyase_fold/virulence"/>
</dbReference>
<proteinExistence type="predicted"/>
<protein>
    <submittedName>
        <fullName evidence="9">Transmembrane protein, putative</fullName>
    </submittedName>
</protein>
<feature type="transmembrane region" description="Helical" evidence="8">
    <location>
        <begin position="2758"/>
        <end position="2774"/>
    </location>
</feature>
<feature type="transmembrane region" description="Helical" evidence="8">
    <location>
        <begin position="2780"/>
        <end position="2803"/>
    </location>
</feature>
<evidence type="ECO:0000256" key="5">
    <source>
        <dbReference type="ARBA" id="ARBA00022729"/>
    </source>
</evidence>
<name>W7XKZ9_TETTS</name>
<dbReference type="InParanoid" id="W7XKZ9"/>
<dbReference type="OrthoDB" id="327890at2759"/>
<evidence type="ECO:0000313" key="9">
    <source>
        <dbReference type="EMBL" id="EWS75419.1"/>
    </source>
</evidence>
<sequence>MSQNNTQNTGTFIQSFYKGNDWNFIMAQTGSYEIDLLFYSNLTYFKIDTSPTNQIQLFQIQQYSNQTSFQSFCLNFTSQSITFYQVSPYQKVPAYSSSIIDPTTKLIQLNPLYYWILYTSTQVNLLYFNQNFNTITELQLIVIVTRNNTQSSLSFNLYSFEQSTSQILPSQPNFNNQISNINQVYAINSLLIICTTNNIGYYQFSSGYSQLQLAGYLQQSNPALCAQSIFSVKNINSEVHFWQTIQKNFIVNTFNSNTNQKNVYFVPQNAVTAQAQSKFTTRNAYFNLLIEFPEIQRICEIKQYGLAYIYDIISKKIINQIRLWYQINELPTQILFNYQILPDGTYLFTGFEMYIFTIKIINLKTFEIIYSQTFPEINIQLSNINYVQNPLYYPNSDSIIVVLQYYKQLADTQKNYNFLSFTRNTGQNSSSNRYQFVKSFQIYGFNYIQSVSVEYLILFNLTATQKYTANFYNLQGTKVQTSPNYLLIDPNRQAQINEQTKQALIFSYFGIYVYNLTTLNYVIQSFSCAGSFFFAPTFKYYYTQSVCQTYQDGVFTYPNNTLISQGVSPKNKFVYIYKSFYNGNYLMVKTSSSSLIYYDNIRQQMFAQTTQYGSNNGGMIEQNEVLFFNSQAVTHYDQNMLNLIYLEDSVINLPNILQTLFLRYNYVQSSINNLIQVKKVQQIKLQVTKSSSNQPFFISFISELNYVVEILPQSINIYNALNNQLIYAIIPQYTIETYFTIFPYDNFWTQEIFTRSILYYQPSNLIVIVYFRNLFCIDASTFQILYQYKYILANASFKSIIVDWDRGYLISTNLDQDCILDMKTVQRTCFKDNPLYQGLPDKAFTDYVQFLFINKQTNQLIICQIISIRVFALDSLRYVKSIYDTLLAGAQYFMNPNYNYLIYSNGYNYVFTMLDLNTMQKTVLSLPPPSTDTQSINYRFFFLDDKQSYIYLNSNYLFIYVYDQRTHQLINKIPLSVNFFPYSDVIVDQSNKFIFLFDTNNCVNKYSYSENKLLQQFQLNQTDAQAYYKYMIWDSYKQRLILSSNTTVYLISTRKNLIELNQVDTFVTELRLFKSRNIIQYSTYLQNVLLDYDYLLNDNQDFFPSQINPRFFQVNNFTFFQLNDVNSQANLFINQTITSTWIRNNLNSGYIRIVENDLSQLLVYAIFDNEIVILDLSTAILIQIDQVFLSQNIINILFQNNDLIILLSQSQQLLQLQKRQRSIQVNEVIILKQGLAQYFFANNLTQLLFTDFSGNQQNINIVNFIFDSNNNIKFVSQTQIMMPSRILSIQQLNSSQVVILMSNLIKVYDYIQVSELATVGLEFNVSFGNIQIDYIYQRIFLQNQLVGSQIYDFNLKKQANSFINSFSTNLYFDTNFIYSVVFHSANIYFRQDLKLLYNFRHFDTTLKLKNISYLGVGYFFLVEFISKFSIYEFSPFVPLPTEKAFVQINQYTIINFQFLKLLSSEVNSNKYQLNVIGLTSEGMFTYKIDLDIYSQQQTQTCSLNYQLQNYNYQDDTSFNSMSSYLNSQQRKLNGITINISKNQNIHIPQLQQNILNPIFQLIIAPKEVNTVVYVQDSFRQQQGISFISIKNLEIQVSPQNYNNYIQNNTIPTNLVINSKIFPDIKQILLENIIINEANLQINNIQSVVIQKIDLQHFSNQTMPTLTQLNITNVNLVIITEINLISCKFNLGNPLIILQNIQNLQINNITVSNCACNGLDQLLFIHQVQNLTLLNIFISQTNFTQQSSFTISSSQFIYIGLLKMQQIQYNNDNLPKYRSLQTEQSSVKILKIFYFSNNINVSFSNITVTQFNINSLNEFAIFNFELIQGVLSINQTNIQDTQIINKQIGTVFSYSGVYSSQLSQVFLQGINNMRYLVLQSYQISDAQLFQCKNIKITNLTVTSSQIAFQSFIQIVSANILLDNIQATKIYFQTTDQFSQNVPFITLLAANSLTLQNSYFSTMANLTSSSVLIQNSLNVNIKNTNFLQLSTNGTSPALAIFDSTNINIQANTVSQCQSQMDSGAIQINNCQKVVFKNNTLQSSQTKNGNGGALYVLNSQIDSLDDNQFIQNSALLGSGGAIYCQNTNLNTLNSNTFVKNQAIQGSGGAVQLNNCDVLQIQGNSFTQNQAFIGGAIRYINLQPLAIMQGGVNFLKKANSFYKNNAVSYGMNVGSYPKILDQKNYYDKNQINSQRVVLNVQSGYKSSTPILMRFIDEEMREMSFINLSLQPLISQDILQEMSLYILQAESDSIGLLGDLKQAYSYKSFAFIFDLSYSYQPSQSAILNIKSAQLLPQFQPNSQKVIQQQFNVPITIQFRKCQVGEIIQKSGNYTLCQTCEQGTYSIVDPYSETQINCKRCPIGSKSCYSSQIQVQNGYWRIDNMSDTIIQCQQSEFCKPEDSSQKNGCIQGHIGPICQECDVRGQVWGSQYSKTSQDCSNCNQFLSPVNIILMLLILGFIFIQIFMKIQNEIVLIRKYIMAKYLSKLRFISPNIQRIQTSQASLVKILLNYFQFLMIVNSLNITLPAFFTFFNLTGGDTSQLTIYSMDCLLFSKDINLPNYIVRLLWINFQPLALFILIELLNQLTSQKNIAHQQRQTLYTNLIVIYIFFQPSVVKVISQSLSCQQIGEQNYISLDLNYACLDSQHISYILQFILPLGVIWIILIPLMLFYRIRIYKPKMHTIKILFRYGYLYQEYEFDKYYWDLARILIRSIAIIVINVFNFQVLFKGMVLFGVMFFYLILQKKLKPFILQKFNDLEQQSSFLVIITIYLLFIGTLSNNDIISYIVTILIGILNIAFILKMLQLILIKPIPVEEKDRNKLQNILVHLKQRLPILFVWVKMGNQNSSRPFKNWKKVSLIYQNLKKQFNSEDNNLQMKRQMSFSSNAISLAVSKMFKNQDLIQKTQRTLRTQSVYREKKEFKLILQAK</sequence>
<feature type="transmembrane region" description="Helical" evidence="8">
    <location>
        <begin position="2644"/>
        <end position="2666"/>
    </location>
</feature>
<dbReference type="RefSeq" id="XP_012652093.1">
    <property type="nucleotide sequence ID" value="XM_012796639.1"/>
</dbReference>
<keyword evidence="8 9" id="KW-0812">Transmembrane</keyword>
<reference evidence="10" key="1">
    <citation type="journal article" date="2006" name="PLoS Biol.">
        <title>Macronuclear genome sequence of the ciliate Tetrahymena thermophila, a model eukaryote.</title>
        <authorList>
            <person name="Eisen J.A."/>
            <person name="Coyne R.S."/>
            <person name="Wu M."/>
            <person name="Wu D."/>
            <person name="Thiagarajan M."/>
            <person name="Wortman J.R."/>
            <person name="Badger J.H."/>
            <person name="Ren Q."/>
            <person name="Amedeo P."/>
            <person name="Jones K.M."/>
            <person name="Tallon L.J."/>
            <person name="Delcher A.L."/>
            <person name="Salzberg S.L."/>
            <person name="Silva J.C."/>
            <person name="Haas B.J."/>
            <person name="Majoros W.H."/>
            <person name="Farzad M."/>
            <person name="Carlton J.M."/>
            <person name="Smith R.K. Jr."/>
            <person name="Garg J."/>
            <person name="Pearlman R.E."/>
            <person name="Karrer K.M."/>
            <person name="Sun L."/>
            <person name="Manning G."/>
            <person name="Elde N.C."/>
            <person name="Turkewitz A.P."/>
            <person name="Asai D.J."/>
            <person name="Wilkes D.E."/>
            <person name="Wang Y."/>
            <person name="Cai H."/>
            <person name="Collins K."/>
            <person name="Stewart B.A."/>
            <person name="Lee S.R."/>
            <person name="Wilamowska K."/>
            <person name="Weinberg Z."/>
            <person name="Ruzzo W.L."/>
            <person name="Wloga D."/>
            <person name="Gaertig J."/>
            <person name="Frankel J."/>
            <person name="Tsao C.-C."/>
            <person name="Gorovsky M.A."/>
            <person name="Keeling P.J."/>
            <person name="Waller R.F."/>
            <person name="Patron N.J."/>
            <person name="Cherry J.M."/>
            <person name="Stover N.A."/>
            <person name="Krieger C.J."/>
            <person name="del Toro C."/>
            <person name="Ryder H.F."/>
            <person name="Williamson S.C."/>
            <person name="Barbeau R.A."/>
            <person name="Hamilton E.P."/>
            <person name="Orias E."/>
        </authorList>
    </citation>
    <scope>NUCLEOTIDE SEQUENCE [LARGE SCALE GENOMIC DNA]</scope>
    <source>
        <strain evidence="10">SB210</strain>
    </source>
</reference>
<dbReference type="PANTHER" id="PTHR11319:SF35">
    <property type="entry name" value="OUTER MEMBRANE PROTEIN PMPC-RELATED"/>
    <property type="match status" value="1"/>
</dbReference>
<dbReference type="InterPro" id="IPR011047">
    <property type="entry name" value="Quinoprotein_ADH-like_sf"/>
</dbReference>
<dbReference type="NCBIfam" id="TIGR01376">
    <property type="entry name" value="POMP_repeat"/>
    <property type="match status" value="1"/>
</dbReference>
<keyword evidence="4" id="KW-0964">Secreted</keyword>
<evidence type="ECO:0000256" key="6">
    <source>
        <dbReference type="ARBA" id="ARBA00023136"/>
    </source>
</evidence>
<dbReference type="Proteomes" id="UP000009168">
    <property type="component" value="Unassembled WGS sequence"/>
</dbReference>
<accession>W7XKZ9</accession>
<evidence type="ECO:0000256" key="2">
    <source>
        <dbReference type="ARBA" id="ARBA00004442"/>
    </source>
</evidence>
<feature type="transmembrane region" description="Helical" evidence="8">
    <location>
        <begin position="2720"/>
        <end position="2737"/>
    </location>
</feature>